<dbReference type="InterPro" id="IPR036570">
    <property type="entry name" value="HORMA_dom_sf"/>
</dbReference>
<dbReference type="GO" id="GO:0000776">
    <property type="term" value="C:kinetochore"/>
    <property type="evidence" value="ECO:0007669"/>
    <property type="project" value="TreeGrafter"/>
</dbReference>
<dbReference type="PANTHER" id="PTHR11842:SF11">
    <property type="entry name" value="MITOTIC SPINDLE ASSEMBLY CHECKPOINT PROTEIN MAD2A"/>
    <property type="match status" value="1"/>
</dbReference>
<accession>A0A182LW05</accession>
<dbReference type="GO" id="GO:0007094">
    <property type="term" value="P:mitotic spindle assembly checkpoint signaling"/>
    <property type="evidence" value="ECO:0007669"/>
    <property type="project" value="TreeGrafter"/>
</dbReference>
<dbReference type="InterPro" id="IPR045091">
    <property type="entry name" value="Mad2-like"/>
</dbReference>
<evidence type="ECO:0000256" key="6">
    <source>
        <dbReference type="ARBA" id="ARBA00023306"/>
    </source>
</evidence>
<evidence type="ECO:0000259" key="7">
    <source>
        <dbReference type="PROSITE" id="PS50815"/>
    </source>
</evidence>
<dbReference type="GO" id="GO:0005737">
    <property type="term" value="C:cytoplasm"/>
    <property type="evidence" value="ECO:0007669"/>
    <property type="project" value="TreeGrafter"/>
</dbReference>
<dbReference type="Gene3D" id="3.30.900.10">
    <property type="entry name" value="HORMA domain"/>
    <property type="match status" value="1"/>
</dbReference>
<evidence type="ECO:0000313" key="8">
    <source>
        <dbReference type="EnsemblMetazoa" id="ACUA003318-PA"/>
    </source>
</evidence>
<sequence>MATAQDHCITLQGSAAIIHEYLHYCVHSIIFQRGIYPSGDFLPEDYNNVPLMVSRNKHIKSYIERVMKEVHGLIMKKLITKVTVCIITVEKSEIIERWDFNIKADYEVEKESISAKPLSKIQSEIRSVMRQIISMVSVLPCIEERCTFDIMLHTEDNVYDHNPTIGDDFREEDMKSIEIKNAQCIRLKQISTGFNTVDTNVMYRMDEG</sequence>
<organism evidence="8 9">
    <name type="scientific">Anopheles culicifacies</name>
    <dbReference type="NCBI Taxonomy" id="139723"/>
    <lineage>
        <taxon>Eukaryota</taxon>
        <taxon>Metazoa</taxon>
        <taxon>Ecdysozoa</taxon>
        <taxon>Arthropoda</taxon>
        <taxon>Hexapoda</taxon>
        <taxon>Insecta</taxon>
        <taxon>Pterygota</taxon>
        <taxon>Neoptera</taxon>
        <taxon>Endopterygota</taxon>
        <taxon>Diptera</taxon>
        <taxon>Nematocera</taxon>
        <taxon>Culicoidea</taxon>
        <taxon>Culicidae</taxon>
        <taxon>Anophelinae</taxon>
        <taxon>Anopheles</taxon>
        <taxon>culicifacies species complex</taxon>
    </lineage>
</organism>
<comment type="similarity">
    <text evidence="2">Belongs to the MAD2 family.</text>
</comment>
<dbReference type="Proteomes" id="UP000075883">
    <property type="component" value="Unassembled WGS sequence"/>
</dbReference>
<dbReference type="PANTHER" id="PTHR11842">
    <property type="entry name" value="MITOTIC SPINDLE ASSEMBLY CHECKPOINT PROTEIN MAD2"/>
    <property type="match status" value="1"/>
</dbReference>
<dbReference type="PROSITE" id="PS50815">
    <property type="entry name" value="HORMA"/>
    <property type="match status" value="1"/>
</dbReference>
<proteinExistence type="inferred from homology"/>
<dbReference type="STRING" id="139723.A0A182LW05"/>
<dbReference type="AlphaFoldDB" id="A0A182LW05"/>
<evidence type="ECO:0000256" key="1">
    <source>
        <dbReference type="ARBA" id="ARBA00004123"/>
    </source>
</evidence>
<keyword evidence="6" id="KW-0131">Cell cycle</keyword>
<keyword evidence="5" id="KW-0539">Nucleus</keyword>
<reference evidence="8" key="2">
    <citation type="submission" date="2020-05" db="UniProtKB">
        <authorList>
            <consortium name="EnsemblMetazoa"/>
        </authorList>
    </citation>
    <scope>IDENTIFICATION</scope>
    <source>
        <strain evidence="8">A-37</strain>
    </source>
</reference>
<keyword evidence="9" id="KW-1185">Reference proteome</keyword>
<dbReference type="GO" id="GO:0051301">
    <property type="term" value="P:cell division"/>
    <property type="evidence" value="ECO:0007669"/>
    <property type="project" value="UniProtKB-KW"/>
</dbReference>
<protein>
    <recommendedName>
        <fullName evidence="7">HORMA domain-containing protein</fullName>
    </recommendedName>
</protein>
<dbReference type="EnsemblMetazoa" id="ACUA003318-RA">
    <property type="protein sequence ID" value="ACUA003318-PA"/>
    <property type="gene ID" value="ACUA003318"/>
</dbReference>
<dbReference type="Pfam" id="PF02301">
    <property type="entry name" value="HORMA"/>
    <property type="match status" value="1"/>
</dbReference>
<reference evidence="9" key="1">
    <citation type="submission" date="2013-09" db="EMBL/GenBank/DDBJ databases">
        <title>The Genome Sequence of Anopheles culicifacies species A.</title>
        <authorList>
            <consortium name="The Broad Institute Genomics Platform"/>
            <person name="Neafsey D.E."/>
            <person name="Besansky N."/>
            <person name="Howell P."/>
            <person name="Walton C."/>
            <person name="Young S.K."/>
            <person name="Zeng Q."/>
            <person name="Gargeya S."/>
            <person name="Fitzgerald M."/>
            <person name="Haas B."/>
            <person name="Abouelleil A."/>
            <person name="Allen A.W."/>
            <person name="Alvarado L."/>
            <person name="Arachchi H.M."/>
            <person name="Berlin A.M."/>
            <person name="Chapman S.B."/>
            <person name="Gainer-Dewar J."/>
            <person name="Goldberg J."/>
            <person name="Griggs A."/>
            <person name="Gujja S."/>
            <person name="Hansen M."/>
            <person name="Howarth C."/>
            <person name="Imamovic A."/>
            <person name="Ireland A."/>
            <person name="Larimer J."/>
            <person name="McCowan C."/>
            <person name="Murphy C."/>
            <person name="Pearson M."/>
            <person name="Poon T.W."/>
            <person name="Priest M."/>
            <person name="Roberts A."/>
            <person name="Saif S."/>
            <person name="Shea T."/>
            <person name="Sisk P."/>
            <person name="Sykes S."/>
            <person name="Wortman J."/>
            <person name="Nusbaum C."/>
            <person name="Birren B."/>
        </authorList>
    </citation>
    <scope>NUCLEOTIDE SEQUENCE [LARGE SCALE GENOMIC DNA]</scope>
    <source>
        <strain evidence="9">A-37</strain>
    </source>
</reference>
<evidence type="ECO:0000256" key="4">
    <source>
        <dbReference type="ARBA" id="ARBA00022776"/>
    </source>
</evidence>
<name>A0A182LW05_9DIPT</name>
<dbReference type="GO" id="GO:0005654">
    <property type="term" value="C:nucleoplasm"/>
    <property type="evidence" value="ECO:0007669"/>
    <property type="project" value="TreeGrafter"/>
</dbReference>
<keyword evidence="3" id="KW-0132">Cell division</keyword>
<evidence type="ECO:0000313" key="9">
    <source>
        <dbReference type="Proteomes" id="UP000075883"/>
    </source>
</evidence>
<evidence type="ECO:0000256" key="5">
    <source>
        <dbReference type="ARBA" id="ARBA00023242"/>
    </source>
</evidence>
<evidence type="ECO:0000256" key="2">
    <source>
        <dbReference type="ARBA" id="ARBA00010348"/>
    </source>
</evidence>
<keyword evidence="4" id="KW-0498">Mitosis</keyword>
<dbReference type="InterPro" id="IPR003511">
    <property type="entry name" value="HORMA_dom"/>
</dbReference>
<comment type="subcellular location">
    <subcellularLocation>
        <location evidence="1">Nucleus</location>
    </subcellularLocation>
</comment>
<dbReference type="EMBL" id="AXCM01013339">
    <property type="status" value="NOT_ANNOTATED_CDS"/>
    <property type="molecule type" value="Genomic_DNA"/>
</dbReference>
<evidence type="ECO:0000256" key="3">
    <source>
        <dbReference type="ARBA" id="ARBA00022618"/>
    </source>
</evidence>
<dbReference type="SUPFAM" id="SSF56019">
    <property type="entry name" value="The spindle assembly checkpoint protein mad2"/>
    <property type="match status" value="1"/>
</dbReference>
<dbReference type="VEuPathDB" id="VectorBase:ACUA003318"/>
<feature type="domain" description="HORMA" evidence="7">
    <location>
        <begin position="12"/>
        <end position="201"/>
    </location>
</feature>